<dbReference type="OrthoDB" id="9810952at2"/>
<comment type="caution">
    <text evidence="11">The sequence shown here is derived from an EMBL/GenBank/DDBJ whole genome shotgun (WGS) entry which is preliminary data.</text>
</comment>
<evidence type="ECO:0000256" key="10">
    <source>
        <dbReference type="SAM" id="Phobius"/>
    </source>
</evidence>
<feature type="transmembrane region" description="Helical" evidence="10">
    <location>
        <begin position="402"/>
        <end position="423"/>
    </location>
</feature>
<feature type="transmembrane region" description="Helical" evidence="10">
    <location>
        <begin position="42"/>
        <end position="61"/>
    </location>
</feature>
<name>A0A370GH38_9BACI</name>
<dbReference type="RefSeq" id="WP_114745419.1">
    <property type="nucleotide sequence ID" value="NZ_QQAY01000004.1"/>
</dbReference>
<reference evidence="11 12" key="1">
    <citation type="submission" date="2018-07" db="EMBL/GenBank/DDBJ databases">
        <title>Genomic Encyclopedia of Type Strains, Phase IV (KMG-IV): sequencing the most valuable type-strain genomes for metagenomic binning, comparative biology and taxonomic classification.</title>
        <authorList>
            <person name="Goeker M."/>
        </authorList>
    </citation>
    <scope>NUCLEOTIDE SEQUENCE [LARGE SCALE GENOMIC DNA]</scope>
    <source>
        <strain evidence="11 12">DSM 25281</strain>
    </source>
</reference>
<evidence type="ECO:0000256" key="7">
    <source>
        <dbReference type="ARBA" id="ARBA00022989"/>
    </source>
</evidence>
<evidence type="ECO:0000256" key="3">
    <source>
        <dbReference type="ARBA" id="ARBA00022475"/>
    </source>
</evidence>
<keyword evidence="3" id="KW-1003">Cell membrane</keyword>
<feature type="transmembrane region" description="Helical" evidence="10">
    <location>
        <begin position="191"/>
        <end position="212"/>
    </location>
</feature>
<feature type="transmembrane region" description="Helical" evidence="10">
    <location>
        <begin position="342"/>
        <end position="366"/>
    </location>
</feature>
<protein>
    <submittedName>
        <fullName evidence="11">Trk system potassium uptake protein TrkH</fullName>
    </submittedName>
</protein>
<keyword evidence="9 10" id="KW-0472">Membrane</keyword>
<keyword evidence="8" id="KW-0406">Ion transport</keyword>
<keyword evidence="7 10" id="KW-1133">Transmembrane helix</keyword>
<evidence type="ECO:0000256" key="8">
    <source>
        <dbReference type="ARBA" id="ARBA00023065"/>
    </source>
</evidence>
<dbReference type="GO" id="GO:0015379">
    <property type="term" value="F:potassium:chloride symporter activity"/>
    <property type="evidence" value="ECO:0007669"/>
    <property type="project" value="InterPro"/>
</dbReference>
<keyword evidence="5 10" id="KW-0812">Transmembrane</keyword>
<evidence type="ECO:0000256" key="1">
    <source>
        <dbReference type="ARBA" id="ARBA00004651"/>
    </source>
</evidence>
<evidence type="ECO:0000256" key="2">
    <source>
        <dbReference type="ARBA" id="ARBA00022448"/>
    </source>
</evidence>
<evidence type="ECO:0000256" key="4">
    <source>
        <dbReference type="ARBA" id="ARBA00022538"/>
    </source>
</evidence>
<dbReference type="InterPro" id="IPR003445">
    <property type="entry name" value="Cat_transpt"/>
</dbReference>
<feature type="transmembrane region" description="Helical" evidence="10">
    <location>
        <begin position="224"/>
        <end position="244"/>
    </location>
</feature>
<keyword evidence="2" id="KW-0813">Transport</keyword>
<dbReference type="PANTHER" id="PTHR32024:SF1">
    <property type="entry name" value="KTR SYSTEM POTASSIUM UPTAKE PROTEIN B"/>
    <property type="match status" value="1"/>
</dbReference>
<sequence length="440" mass="48039">MLKQKVLKLSPSQLLFLIFGFFILAGAVLLKLPFSTKQSITWIDAIFTSTSAMTVTGLGTVDTPETFTRIGEIIIAVLIQLGGLGIMSFAVLIYIMLGKKIGIKQRMVIQQALNQINIGGVIKLVKYLFLFSLSIELIAMVVLAFRWVPLFGWKEGLFDSFFHAISAFNNAGFALWSDNLTQFAGDPTVNIVITTLIIIGGLGFTVLVDMFIKRRWSKLSLHSKMMIVSTIVINIVSMAFIFLFEYGNSKTLGPLPLGEKLWTSYFQAITTRTAGFNTIDIGSMDESTIFLFLILMFIGAGSASTGGGIKLTTFLVIGLAVISFIRGKDDVFIFKRTIKPNIVMKSLAITITSISIVVLAVFLLNITEKASFVKVLFEVVSAFGTVGVTMGLTGSLSFLGKIIIILVMFAGKLGPLTLAFLIAKPNKANFKYPSEEVMTG</sequence>
<keyword evidence="12" id="KW-1185">Reference proteome</keyword>
<feature type="transmembrane region" description="Helical" evidence="10">
    <location>
        <begin position="12"/>
        <end position="30"/>
    </location>
</feature>
<accession>A0A370GH38</accession>
<dbReference type="GO" id="GO:0005886">
    <property type="term" value="C:plasma membrane"/>
    <property type="evidence" value="ECO:0007669"/>
    <property type="project" value="UniProtKB-SubCell"/>
</dbReference>
<organism evidence="11 12">
    <name type="scientific">Falsibacillus pallidus</name>
    <dbReference type="NCBI Taxonomy" id="493781"/>
    <lineage>
        <taxon>Bacteria</taxon>
        <taxon>Bacillati</taxon>
        <taxon>Bacillota</taxon>
        <taxon>Bacilli</taxon>
        <taxon>Bacillales</taxon>
        <taxon>Bacillaceae</taxon>
        <taxon>Falsibacillus</taxon>
    </lineage>
</organism>
<evidence type="ECO:0000313" key="11">
    <source>
        <dbReference type="EMBL" id="RDI43115.1"/>
    </source>
</evidence>
<evidence type="ECO:0000256" key="9">
    <source>
        <dbReference type="ARBA" id="ARBA00023136"/>
    </source>
</evidence>
<dbReference type="Pfam" id="PF02386">
    <property type="entry name" value="TrkH"/>
    <property type="match status" value="1"/>
</dbReference>
<dbReference type="Proteomes" id="UP000255326">
    <property type="component" value="Unassembled WGS sequence"/>
</dbReference>
<feature type="transmembrane region" description="Helical" evidence="10">
    <location>
        <begin position="73"/>
        <end position="97"/>
    </location>
</feature>
<feature type="transmembrane region" description="Helical" evidence="10">
    <location>
        <begin position="289"/>
        <end position="322"/>
    </location>
</feature>
<comment type="subcellular location">
    <subcellularLocation>
        <location evidence="1">Cell membrane</location>
        <topology evidence="1">Multi-pass membrane protein</topology>
    </subcellularLocation>
</comment>
<evidence type="ECO:0000256" key="6">
    <source>
        <dbReference type="ARBA" id="ARBA00022958"/>
    </source>
</evidence>
<keyword evidence="4" id="KW-0633">Potassium transport</keyword>
<dbReference type="PANTHER" id="PTHR32024">
    <property type="entry name" value="TRK SYSTEM POTASSIUM UPTAKE PROTEIN TRKG-RELATED"/>
    <property type="match status" value="1"/>
</dbReference>
<evidence type="ECO:0000313" key="12">
    <source>
        <dbReference type="Proteomes" id="UP000255326"/>
    </source>
</evidence>
<feature type="transmembrane region" description="Helical" evidence="10">
    <location>
        <begin position="127"/>
        <end position="148"/>
    </location>
</feature>
<keyword evidence="6" id="KW-0630">Potassium</keyword>
<dbReference type="AlphaFoldDB" id="A0A370GH38"/>
<gene>
    <name evidence="11" type="ORF">DFR59_104166</name>
</gene>
<dbReference type="EMBL" id="QQAY01000004">
    <property type="protein sequence ID" value="RDI43115.1"/>
    <property type="molecule type" value="Genomic_DNA"/>
</dbReference>
<evidence type="ECO:0000256" key="5">
    <source>
        <dbReference type="ARBA" id="ARBA00022692"/>
    </source>
</evidence>
<feature type="transmembrane region" description="Helical" evidence="10">
    <location>
        <begin position="372"/>
        <end position="390"/>
    </location>
</feature>
<proteinExistence type="predicted"/>
<dbReference type="InterPro" id="IPR004772">
    <property type="entry name" value="TrkH"/>
</dbReference>
<dbReference type="NCBIfam" id="TIGR00933">
    <property type="entry name" value="2a38"/>
    <property type="match status" value="1"/>
</dbReference>